<name>A0A9D3YWD6_DREPO</name>
<sequence length="188" mass="20476">MTLPTFDSELLNRKRHIHGSTDDDVFGQAVYRRFNSSNARTFSSPDSPKRQRFSEDADVMTSGLSDDFISAFSFDFLWHIGELKDADKRETSTSVSLSSADSDIVVQSTDSSSEYSCTSFHEDLLGGTESSTIESNCSPVASVKSGTKSVCTATGKSLYTAELEVLCRICGDRASGFHYGVHSCEGCK</sequence>
<reference evidence="10" key="1">
    <citation type="journal article" date="2019" name="bioRxiv">
        <title>The Genome of the Zebra Mussel, Dreissena polymorpha: A Resource for Invasive Species Research.</title>
        <authorList>
            <person name="McCartney M.A."/>
            <person name="Auch B."/>
            <person name="Kono T."/>
            <person name="Mallez S."/>
            <person name="Zhang Y."/>
            <person name="Obille A."/>
            <person name="Becker A."/>
            <person name="Abrahante J.E."/>
            <person name="Garbe J."/>
            <person name="Badalamenti J.P."/>
            <person name="Herman A."/>
            <person name="Mangelson H."/>
            <person name="Liachko I."/>
            <person name="Sullivan S."/>
            <person name="Sone E.D."/>
            <person name="Koren S."/>
            <person name="Silverstein K.A.T."/>
            <person name="Beckman K.B."/>
            <person name="Gohl D.M."/>
        </authorList>
    </citation>
    <scope>NUCLEOTIDE SEQUENCE</scope>
    <source>
        <strain evidence="10">Duluth1</strain>
        <tissue evidence="10">Whole animal</tissue>
    </source>
</reference>
<dbReference type="SUPFAM" id="SSF57716">
    <property type="entry name" value="Glucocorticoid receptor-like (DNA-binding domain)"/>
    <property type="match status" value="1"/>
</dbReference>
<keyword evidence="2" id="KW-0863">Zinc-finger</keyword>
<reference evidence="10" key="2">
    <citation type="submission" date="2020-11" db="EMBL/GenBank/DDBJ databases">
        <authorList>
            <person name="McCartney M.A."/>
            <person name="Auch B."/>
            <person name="Kono T."/>
            <person name="Mallez S."/>
            <person name="Becker A."/>
            <person name="Gohl D.M."/>
            <person name="Silverstein K.A.T."/>
            <person name="Koren S."/>
            <person name="Bechman K.B."/>
            <person name="Herman A."/>
            <person name="Abrahante J.E."/>
            <person name="Garbe J."/>
        </authorList>
    </citation>
    <scope>NUCLEOTIDE SEQUENCE</scope>
    <source>
        <strain evidence="10">Duluth1</strain>
        <tissue evidence="10">Whole animal</tissue>
    </source>
</reference>
<dbReference type="GO" id="GO:0000978">
    <property type="term" value="F:RNA polymerase II cis-regulatory region sequence-specific DNA binding"/>
    <property type="evidence" value="ECO:0007669"/>
    <property type="project" value="TreeGrafter"/>
</dbReference>
<dbReference type="EMBL" id="JAIWYP010000014">
    <property type="protein sequence ID" value="KAH3708328.1"/>
    <property type="molecule type" value="Genomic_DNA"/>
</dbReference>
<keyword evidence="6" id="KW-0804">Transcription</keyword>
<dbReference type="PANTHER" id="PTHR24082">
    <property type="entry name" value="NUCLEAR HORMONE RECEPTOR"/>
    <property type="match status" value="1"/>
</dbReference>
<accession>A0A9D3YWD6</accession>
<organism evidence="10 11">
    <name type="scientific">Dreissena polymorpha</name>
    <name type="common">Zebra mussel</name>
    <name type="synonym">Mytilus polymorpha</name>
    <dbReference type="NCBI Taxonomy" id="45954"/>
    <lineage>
        <taxon>Eukaryota</taxon>
        <taxon>Metazoa</taxon>
        <taxon>Spiralia</taxon>
        <taxon>Lophotrochozoa</taxon>
        <taxon>Mollusca</taxon>
        <taxon>Bivalvia</taxon>
        <taxon>Autobranchia</taxon>
        <taxon>Heteroconchia</taxon>
        <taxon>Euheterodonta</taxon>
        <taxon>Imparidentia</taxon>
        <taxon>Neoheterodontei</taxon>
        <taxon>Myida</taxon>
        <taxon>Dreissenoidea</taxon>
        <taxon>Dreissenidae</taxon>
        <taxon>Dreissena</taxon>
    </lineage>
</organism>
<keyword evidence="5" id="KW-0238">DNA-binding</keyword>
<evidence type="ECO:0000313" key="10">
    <source>
        <dbReference type="EMBL" id="KAH3708328.1"/>
    </source>
</evidence>
<evidence type="ECO:0000256" key="5">
    <source>
        <dbReference type="ARBA" id="ARBA00023125"/>
    </source>
</evidence>
<evidence type="ECO:0000313" key="11">
    <source>
        <dbReference type="Proteomes" id="UP000828390"/>
    </source>
</evidence>
<dbReference type="GO" id="GO:0045944">
    <property type="term" value="P:positive regulation of transcription by RNA polymerase II"/>
    <property type="evidence" value="ECO:0007669"/>
    <property type="project" value="TreeGrafter"/>
</dbReference>
<gene>
    <name evidence="10" type="ORF">DPMN_067775</name>
</gene>
<comment type="caution">
    <text evidence="10">The sequence shown here is derived from an EMBL/GenBank/DDBJ whole genome shotgun (WGS) entry which is preliminary data.</text>
</comment>
<evidence type="ECO:0000256" key="4">
    <source>
        <dbReference type="ARBA" id="ARBA00023015"/>
    </source>
</evidence>
<dbReference type="InterPro" id="IPR050234">
    <property type="entry name" value="Nuclear_hormone_rcpt_NR1"/>
</dbReference>
<evidence type="ECO:0000256" key="7">
    <source>
        <dbReference type="ARBA" id="ARBA00023170"/>
    </source>
</evidence>
<dbReference type="Proteomes" id="UP000828390">
    <property type="component" value="Unassembled WGS sequence"/>
</dbReference>
<keyword evidence="11" id="KW-1185">Reference proteome</keyword>
<dbReference type="GO" id="GO:0004879">
    <property type="term" value="F:nuclear receptor activity"/>
    <property type="evidence" value="ECO:0007669"/>
    <property type="project" value="TreeGrafter"/>
</dbReference>
<dbReference type="AlphaFoldDB" id="A0A9D3YWD6"/>
<dbReference type="Gene3D" id="3.30.50.10">
    <property type="entry name" value="Erythroid Transcription Factor GATA-1, subunit A"/>
    <property type="match status" value="1"/>
</dbReference>
<dbReference type="GO" id="GO:0000122">
    <property type="term" value="P:negative regulation of transcription by RNA polymerase II"/>
    <property type="evidence" value="ECO:0007669"/>
    <property type="project" value="TreeGrafter"/>
</dbReference>
<evidence type="ECO:0000259" key="9">
    <source>
        <dbReference type="PROSITE" id="PS51030"/>
    </source>
</evidence>
<keyword evidence="7" id="KW-0675">Receptor</keyword>
<dbReference type="PRINTS" id="PR00047">
    <property type="entry name" value="STROIDFINGER"/>
</dbReference>
<dbReference type="PANTHER" id="PTHR24082:SF473">
    <property type="entry name" value="ECDYSONE-INDUCED PROTEIN 75B, ISOFORM B"/>
    <property type="match status" value="1"/>
</dbReference>
<evidence type="ECO:0000256" key="3">
    <source>
        <dbReference type="ARBA" id="ARBA00022833"/>
    </source>
</evidence>
<evidence type="ECO:0000256" key="1">
    <source>
        <dbReference type="ARBA" id="ARBA00022723"/>
    </source>
</evidence>
<dbReference type="Pfam" id="PF00105">
    <property type="entry name" value="zf-C4"/>
    <property type="match status" value="1"/>
</dbReference>
<keyword evidence="4" id="KW-0805">Transcription regulation</keyword>
<dbReference type="InterPro" id="IPR013088">
    <property type="entry name" value="Znf_NHR/GATA"/>
</dbReference>
<evidence type="ECO:0000256" key="2">
    <source>
        <dbReference type="ARBA" id="ARBA00022771"/>
    </source>
</evidence>
<feature type="non-terminal residue" evidence="10">
    <location>
        <position position="1"/>
    </location>
</feature>
<keyword evidence="1" id="KW-0479">Metal-binding</keyword>
<dbReference type="GO" id="GO:0030154">
    <property type="term" value="P:cell differentiation"/>
    <property type="evidence" value="ECO:0007669"/>
    <property type="project" value="TreeGrafter"/>
</dbReference>
<evidence type="ECO:0000256" key="6">
    <source>
        <dbReference type="ARBA" id="ARBA00023163"/>
    </source>
</evidence>
<dbReference type="GO" id="GO:0009755">
    <property type="term" value="P:hormone-mediated signaling pathway"/>
    <property type="evidence" value="ECO:0007669"/>
    <property type="project" value="TreeGrafter"/>
</dbReference>
<proteinExistence type="predicted"/>
<evidence type="ECO:0000256" key="8">
    <source>
        <dbReference type="ARBA" id="ARBA00023242"/>
    </source>
</evidence>
<keyword evidence="3" id="KW-0862">Zinc</keyword>
<dbReference type="PROSITE" id="PS51030">
    <property type="entry name" value="NUCLEAR_REC_DBD_2"/>
    <property type="match status" value="1"/>
</dbReference>
<dbReference type="InterPro" id="IPR001628">
    <property type="entry name" value="Znf_hrmn_rcpt"/>
</dbReference>
<protein>
    <recommendedName>
        <fullName evidence="9">Nuclear receptor domain-containing protein</fullName>
    </recommendedName>
</protein>
<dbReference type="GO" id="GO:0008270">
    <property type="term" value="F:zinc ion binding"/>
    <property type="evidence" value="ECO:0007669"/>
    <property type="project" value="UniProtKB-KW"/>
</dbReference>
<feature type="domain" description="Nuclear receptor" evidence="9">
    <location>
        <begin position="164"/>
        <end position="188"/>
    </location>
</feature>
<keyword evidence="8" id="KW-0539">Nucleus</keyword>